<dbReference type="GO" id="GO:0048440">
    <property type="term" value="P:carpel development"/>
    <property type="evidence" value="ECO:0007669"/>
    <property type="project" value="UniProtKB-ARBA"/>
</dbReference>
<dbReference type="Gene3D" id="2.40.40.10">
    <property type="entry name" value="RlpA-like domain"/>
    <property type="match status" value="1"/>
</dbReference>
<dbReference type="Pfam" id="PF01486">
    <property type="entry name" value="K-box"/>
    <property type="match status" value="1"/>
</dbReference>
<dbReference type="Pfam" id="PF03330">
    <property type="entry name" value="DPBB_1"/>
    <property type="match status" value="1"/>
</dbReference>
<sequence>MGRGRVELKRIENKINRQVTFAKRRNGLLKKAYELSVLCDAEVALIIFSNRGKLYEFCSSSSMLRTLERYQKCNYGAPEPNVPSREALAVELSSQQEYLKLKERYDALQRTQRNLLGEDLGPLSTKELESLERQLDSSLKQIRGLRTQFMLDQLNDLQSKERMLTETNKTLRLRLADGYQMPLGLNPNQEDVDHYARHQHQQHSQAFFQPLECEPILQIGYQTQQDGMGAGPSVNNYMLAAGSDWSNAGATWYGSPTGYGSDGGACGYGKDVAQAPFSSMVSAGGPSLFKSGKGCGACYQVKCTSKSICSGNPITAVITDECPGCVTESVHFDLSGTVFGAMAISGQDSQLRNVGVLQILYRKVECNYIGQTVTFKVDEGSNTNYFAALVEYVNGDGEIGRVELKQALDSDKWLTMSHSWGAVWKLDVTSPLRAPLSLRVTLVSGETVVASNVIPAGWKPGAKYKSNVNFQV</sequence>
<keyword evidence="3" id="KW-0964">Secreted</keyword>
<dbReference type="FunFam" id="3.40.1810.10:FF:000004">
    <property type="entry name" value="MADS-box transcription factor 1"/>
    <property type="match status" value="1"/>
</dbReference>
<dbReference type="PROSITE" id="PS51297">
    <property type="entry name" value="K_BOX"/>
    <property type="match status" value="1"/>
</dbReference>
<dbReference type="InterPro" id="IPR036908">
    <property type="entry name" value="RlpA-like_sf"/>
</dbReference>
<keyword evidence="4" id="KW-0805">Transcription regulation</keyword>
<evidence type="ECO:0000259" key="10">
    <source>
        <dbReference type="PROSITE" id="PS50066"/>
    </source>
</evidence>
<dbReference type="PROSITE" id="PS50842">
    <property type="entry name" value="EXPANSIN_EG45"/>
    <property type="match status" value="1"/>
</dbReference>
<dbReference type="InterPro" id="IPR009009">
    <property type="entry name" value="RlpA-like_DPBB"/>
</dbReference>
<evidence type="ECO:0000313" key="15">
    <source>
        <dbReference type="Proteomes" id="UP000489600"/>
    </source>
</evidence>
<comment type="caution">
    <text evidence="14">The sequence shown here is derived from an EMBL/GenBank/DDBJ whole genome shotgun (WGS) entry which is preliminary data.</text>
</comment>
<dbReference type="GO" id="GO:0045944">
    <property type="term" value="P:positive regulation of transcription by RNA polymerase II"/>
    <property type="evidence" value="ECO:0007669"/>
    <property type="project" value="InterPro"/>
</dbReference>
<dbReference type="PRINTS" id="PR00404">
    <property type="entry name" value="MADSDOMAIN"/>
</dbReference>
<dbReference type="AlphaFoldDB" id="A0A565BQ99"/>
<dbReference type="PROSITE" id="PS50066">
    <property type="entry name" value="MADS_BOX_2"/>
    <property type="match status" value="1"/>
</dbReference>
<dbReference type="OrthoDB" id="1898716at2759"/>
<evidence type="ECO:0000256" key="5">
    <source>
        <dbReference type="ARBA" id="ARBA00023125"/>
    </source>
</evidence>
<dbReference type="SUPFAM" id="SSF49590">
    <property type="entry name" value="PHL pollen allergen"/>
    <property type="match status" value="1"/>
</dbReference>
<keyword evidence="9" id="KW-0175">Coiled coil</keyword>
<evidence type="ECO:0000259" key="12">
    <source>
        <dbReference type="PROSITE" id="PS50843"/>
    </source>
</evidence>
<dbReference type="PANTHER" id="PTHR31692:SF56">
    <property type="entry name" value="EXPANSIN-B2-RELATED"/>
    <property type="match status" value="1"/>
</dbReference>
<dbReference type="InterPro" id="IPR033896">
    <property type="entry name" value="MEF2-like_N"/>
</dbReference>
<evidence type="ECO:0000313" key="14">
    <source>
        <dbReference type="EMBL" id="VVB03420.1"/>
    </source>
</evidence>
<feature type="domain" description="K-box" evidence="13">
    <location>
        <begin position="91"/>
        <end position="181"/>
    </location>
</feature>
<dbReference type="PROSITE" id="PS00350">
    <property type="entry name" value="MADS_BOX_1"/>
    <property type="match status" value="1"/>
</dbReference>
<dbReference type="GO" id="GO:0046983">
    <property type="term" value="F:protein dimerization activity"/>
    <property type="evidence" value="ECO:0007669"/>
    <property type="project" value="InterPro"/>
</dbReference>
<feature type="domain" description="Expansin-like EG45" evidence="11">
    <location>
        <begin position="263"/>
        <end position="371"/>
    </location>
</feature>
<dbReference type="PRINTS" id="PR00829">
    <property type="entry name" value="LOLP1ALLERGN"/>
</dbReference>
<dbReference type="InterPro" id="IPR036749">
    <property type="entry name" value="Expansin_CBD_sf"/>
</dbReference>
<dbReference type="InterPro" id="IPR002487">
    <property type="entry name" value="TF_Kbox"/>
</dbReference>
<organism evidence="14 15">
    <name type="scientific">Arabis nemorensis</name>
    <dbReference type="NCBI Taxonomy" id="586526"/>
    <lineage>
        <taxon>Eukaryota</taxon>
        <taxon>Viridiplantae</taxon>
        <taxon>Streptophyta</taxon>
        <taxon>Embryophyta</taxon>
        <taxon>Tracheophyta</taxon>
        <taxon>Spermatophyta</taxon>
        <taxon>Magnoliopsida</taxon>
        <taxon>eudicotyledons</taxon>
        <taxon>Gunneridae</taxon>
        <taxon>Pentapetalae</taxon>
        <taxon>rosids</taxon>
        <taxon>malvids</taxon>
        <taxon>Brassicales</taxon>
        <taxon>Brassicaceae</taxon>
        <taxon>Arabideae</taxon>
        <taxon>Arabis</taxon>
    </lineage>
</organism>
<dbReference type="Pfam" id="PF00319">
    <property type="entry name" value="SRF-TF"/>
    <property type="match status" value="1"/>
</dbReference>
<dbReference type="SUPFAM" id="SSF50685">
    <property type="entry name" value="Barwin-like endoglucanases"/>
    <property type="match status" value="1"/>
</dbReference>
<dbReference type="Gene3D" id="2.60.40.760">
    <property type="entry name" value="Expansin, cellulose-binding-like domain"/>
    <property type="match status" value="1"/>
</dbReference>
<dbReference type="InterPro" id="IPR002100">
    <property type="entry name" value="TF_MADSbox"/>
</dbReference>
<comment type="similarity">
    <text evidence="8">Belongs to the expansin family.</text>
</comment>
<dbReference type="Gene3D" id="3.40.1810.10">
    <property type="entry name" value="Transcription factor, MADS-box"/>
    <property type="match status" value="1"/>
</dbReference>
<feature type="domain" description="Expansin-like CBD" evidence="12">
    <location>
        <begin position="384"/>
        <end position="466"/>
    </location>
</feature>
<dbReference type="GO" id="GO:0000977">
    <property type="term" value="F:RNA polymerase II transcription regulatory region sequence-specific DNA binding"/>
    <property type="evidence" value="ECO:0007669"/>
    <property type="project" value="InterPro"/>
</dbReference>
<dbReference type="PRINTS" id="PR01225">
    <property type="entry name" value="EXPANSNFAMLY"/>
</dbReference>
<evidence type="ECO:0000256" key="8">
    <source>
        <dbReference type="RuleBase" id="RU003460"/>
    </source>
</evidence>
<dbReference type="PROSITE" id="PS50843">
    <property type="entry name" value="EXPANSIN_CBD"/>
    <property type="match status" value="1"/>
</dbReference>
<keyword evidence="6" id="KW-0804">Transcription</keyword>
<dbReference type="Pfam" id="PF01357">
    <property type="entry name" value="Expansin_C"/>
    <property type="match status" value="1"/>
</dbReference>
<dbReference type="CDD" id="cd22275">
    <property type="entry name" value="DPBB_EXPB_N"/>
    <property type="match status" value="1"/>
</dbReference>
<proteinExistence type="inferred from homology"/>
<dbReference type="GO" id="GO:0009653">
    <property type="term" value="P:anatomical structure morphogenesis"/>
    <property type="evidence" value="ECO:0007669"/>
    <property type="project" value="UniProtKB-ARBA"/>
</dbReference>
<dbReference type="PANTHER" id="PTHR31692">
    <property type="entry name" value="EXPANSIN-B3"/>
    <property type="match status" value="1"/>
</dbReference>
<dbReference type="InterPro" id="IPR036879">
    <property type="entry name" value="TF_MADSbox_sf"/>
</dbReference>
<dbReference type="InterPro" id="IPR007117">
    <property type="entry name" value="Expansin_CBD"/>
</dbReference>
<dbReference type="InterPro" id="IPR005795">
    <property type="entry name" value="LolPI"/>
</dbReference>
<dbReference type="InterPro" id="IPR007118">
    <property type="entry name" value="Expan_Lol_pI"/>
</dbReference>
<dbReference type="GO" id="GO:0003700">
    <property type="term" value="F:DNA-binding transcription factor activity"/>
    <property type="evidence" value="ECO:0007669"/>
    <property type="project" value="InterPro"/>
</dbReference>
<dbReference type="SMART" id="SM00837">
    <property type="entry name" value="DPBB_1"/>
    <property type="match status" value="1"/>
</dbReference>
<evidence type="ECO:0000259" key="11">
    <source>
        <dbReference type="PROSITE" id="PS50842"/>
    </source>
</evidence>
<feature type="domain" description="MADS-box" evidence="10">
    <location>
        <begin position="1"/>
        <end position="61"/>
    </location>
</feature>
<evidence type="ECO:0000256" key="9">
    <source>
        <dbReference type="SAM" id="Coils"/>
    </source>
</evidence>
<reference evidence="14" key="1">
    <citation type="submission" date="2019-07" db="EMBL/GenBank/DDBJ databases">
        <authorList>
            <person name="Dittberner H."/>
        </authorList>
    </citation>
    <scope>NUCLEOTIDE SEQUENCE [LARGE SCALE GENOMIC DNA]</scope>
</reference>
<evidence type="ECO:0000256" key="7">
    <source>
        <dbReference type="ARBA" id="ARBA00023242"/>
    </source>
</evidence>
<evidence type="ECO:0000256" key="4">
    <source>
        <dbReference type="ARBA" id="ARBA00023015"/>
    </source>
</evidence>
<dbReference type="GO" id="GO:0005634">
    <property type="term" value="C:nucleus"/>
    <property type="evidence" value="ECO:0007669"/>
    <property type="project" value="UniProtKB-SubCell"/>
</dbReference>
<keyword evidence="7" id="KW-0539">Nucleus</keyword>
<name>A0A565BQ99_9BRAS</name>
<dbReference type="GO" id="GO:0005576">
    <property type="term" value="C:extracellular region"/>
    <property type="evidence" value="ECO:0007669"/>
    <property type="project" value="UniProtKB-SubCell"/>
</dbReference>
<comment type="subcellular location">
    <subcellularLocation>
        <location evidence="1">Nucleus</location>
    </subcellularLocation>
    <subcellularLocation>
        <location evidence="2">Secreted</location>
    </subcellularLocation>
</comment>
<feature type="coiled-coil region" evidence="9">
    <location>
        <begin position="98"/>
        <end position="148"/>
    </location>
</feature>
<dbReference type="Proteomes" id="UP000489600">
    <property type="component" value="Unassembled WGS sequence"/>
</dbReference>
<dbReference type="EMBL" id="CABITT030000004">
    <property type="protein sequence ID" value="VVB03420.1"/>
    <property type="molecule type" value="Genomic_DNA"/>
</dbReference>
<evidence type="ECO:0000256" key="1">
    <source>
        <dbReference type="ARBA" id="ARBA00004123"/>
    </source>
</evidence>
<keyword evidence="5" id="KW-0238">DNA-binding</keyword>
<dbReference type="SMART" id="SM00432">
    <property type="entry name" value="MADS"/>
    <property type="match status" value="1"/>
</dbReference>
<evidence type="ECO:0000256" key="6">
    <source>
        <dbReference type="ARBA" id="ARBA00023163"/>
    </source>
</evidence>
<dbReference type="InterPro" id="IPR007112">
    <property type="entry name" value="Expansin/allergen_DPBB_dom"/>
</dbReference>
<dbReference type="SUPFAM" id="SSF55455">
    <property type="entry name" value="SRF-like"/>
    <property type="match status" value="1"/>
</dbReference>
<evidence type="ECO:0000259" key="13">
    <source>
        <dbReference type="PROSITE" id="PS51297"/>
    </source>
</evidence>
<evidence type="ECO:0000256" key="2">
    <source>
        <dbReference type="ARBA" id="ARBA00004613"/>
    </source>
</evidence>
<accession>A0A565BQ99</accession>
<gene>
    <name evidence="14" type="ORF">ANE_LOCUS13864</name>
</gene>
<keyword evidence="15" id="KW-1185">Reference proteome</keyword>
<dbReference type="CDD" id="cd00265">
    <property type="entry name" value="MADS_MEF2_like"/>
    <property type="match status" value="1"/>
</dbReference>
<evidence type="ECO:0000256" key="3">
    <source>
        <dbReference type="ARBA" id="ARBA00022525"/>
    </source>
</evidence>
<protein>
    <submittedName>
        <fullName evidence="14">Uncharacterized protein</fullName>
    </submittedName>
</protein>